<accession>A0A4U8UQR5</accession>
<proteinExistence type="predicted"/>
<sequence length="76" mass="8671">MFLAAEVRVSHDFYLIVFSSKKVSSFRGEYGNRPNKHVLRRLGSSEKIRATVERAYAPSCYSPERTLASRFSVGKK</sequence>
<reference evidence="1 2" key="1">
    <citation type="journal article" date="2015" name="Genome Biol.">
        <title>Comparative genomics of Steinernema reveals deeply conserved gene regulatory networks.</title>
        <authorList>
            <person name="Dillman A.R."/>
            <person name="Macchietto M."/>
            <person name="Porter C.F."/>
            <person name="Rogers A."/>
            <person name="Williams B."/>
            <person name="Antoshechkin I."/>
            <person name="Lee M.M."/>
            <person name="Goodwin Z."/>
            <person name="Lu X."/>
            <person name="Lewis E.E."/>
            <person name="Goodrich-Blair H."/>
            <person name="Stock S.P."/>
            <person name="Adams B.J."/>
            <person name="Sternberg P.W."/>
            <person name="Mortazavi A."/>
        </authorList>
    </citation>
    <scope>NUCLEOTIDE SEQUENCE [LARGE SCALE GENOMIC DNA]</scope>
    <source>
        <strain evidence="1 2">ALL</strain>
    </source>
</reference>
<gene>
    <name evidence="1" type="ORF">L596_002306</name>
</gene>
<protein>
    <submittedName>
        <fullName evidence="1">Uncharacterized protein</fullName>
    </submittedName>
</protein>
<dbReference type="EMBL" id="CM016762">
    <property type="protein sequence ID" value="TMS34785.1"/>
    <property type="molecule type" value="Genomic_DNA"/>
</dbReference>
<reference evidence="1 2" key="2">
    <citation type="journal article" date="2019" name="G3 (Bethesda)">
        <title>Hybrid Assembly of the Genome of the Entomopathogenic Nematode Steinernema carpocapsae Identifies the X-Chromosome.</title>
        <authorList>
            <person name="Serra L."/>
            <person name="Macchietto M."/>
            <person name="Macias-Munoz A."/>
            <person name="McGill C.J."/>
            <person name="Rodriguez I.M."/>
            <person name="Rodriguez B."/>
            <person name="Murad R."/>
            <person name="Mortazavi A."/>
        </authorList>
    </citation>
    <scope>NUCLEOTIDE SEQUENCE [LARGE SCALE GENOMIC DNA]</scope>
    <source>
        <strain evidence="1 2">ALL</strain>
    </source>
</reference>
<dbReference type="Proteomes" id="UP000298663">
    <property type="component" value="Chromosome X"/>
</dbReference>
<name>A0A4U8UQR5_STECR</name>
<dbReference type="EMBL" id="AZBU02000001">
    <property type="protein sequence ID" value="TMS34785.1"/>
    <property type="molecule type" value="Genomic_DNA"/>
</dbReference>
<keyword evidence="2" id="KW-1185">Reference proteome</keyword>
<evidence type="ECO:0000313" key="1">
    <source>
        <dbReference type="EMBL" id="TMS34785.1"/>
    </source>
</evidence>
<evidence type="ECO:0000313" key="2">
    <source>
        <dbReference type="Proteomes" id="UP000298663"/>
    </source>
</evidence>
<dbReference type="AlphaFoldDB" id="A0A4U8UQR5"/>
<comment type="caution">
    <text evidence="1">The sequence shown here is derived from an EMBL/GenBank/DDBJ whole genome shotgun (WGS) entry which is preliminary data.</text>
</comment>
<organism evidence="1 2">
    <name type="scientific">Steinernema carpocapsae</name>
    <name type="common">Entomopathogenic nematode</name>
    <dbReference type="NCBI Taxonomy" id="34508"/>
    <lineage>
        <taxon>Eukaryota</taxon>
        <taxon>Metazoa</taxon>
        <taxon>Ecdysozoa</taxon>
        <taxon>Nematoda</taxon>
        <taxon>Chromadorea</taxon>
        <taxon>Rhabditida</taxon>
        <taxon>Tylenchina</taxon>
        <taxon>Panagrolaimomorpha</taxon>
        <taxon>Strongyloidoidea</taxon>
        <taxon>Steinernematidae</taxon>
        <taxon>Steinernema</taxon>
    </lineage>
</organism>